<dbReference type="Proteomes" id="UP001516400">
    <property type="component" value="Unassembled WGS sequence"/>
</dbReference>
<reference evidence="1 2" key="1">
    <citation type="journal article" date="2021" name="BMC Biol.">
        <title>Horizontally acquired antibacterial genes associated with adaptive radiation of ladybird beetles.</title>
        <authorList>
            <person name="Li H.S."/>
            <person name="Tang X.F."/>
            <person name="Huang Y.H."/>
            <person name="Xu Z.Y."/>
            <person name="Chen M.L."/>
            <person name="Du X.Y."/>
            <person name="Qiu B.Y."/>
            <person name="Chen P.T."/>
            <person name="Zhang W."/>
            <person name="Slipinski A."/>
            <person name="Escalona H.E."/>
            <person name="Waterhouse R.M."/>
            <person name="Zwick A."/>
            <person name="Pang H."/>
        </authorList>
    </citation>
    <scope>NUCLEOTIDE SEQUENCE [LARGE SCALE GENOMIC DNA]</scope>
    <source>
        <tissue evidence="1">Whole body of male adult</tissue>
    </source>
</reference>
<dbReference type="SUPFAM" id="SSF53850">
    <property type="entry name" value="Periplasmic binding protein-like II"/>
    <property type="match status" value="1"/>
</dbReference>
<dbReference type="EMBL" id="JABFTP020000001">
    <property type="protein sequence ID" value="KAL3267002.1"/>
    <property type="molecule type" value="Genomic_DNA"/>
</dbReference>
<evidence type="ECO:0000313" key="1">
    <source>
        <dbReference type="EMBL" id="KAL3267002.1"/>
    </source>
</evidence>
<sequence length="290" mass="33197">MLDALFGVRLTYLLNGINFDDDIKSPKDFATHHLKVGTGSPYQKDLLSYIPEIKQYSPKDYLECYSTSSCQAEFHSKTLALLTLSRQMNYLKSFYNLGEYPERTTRSSINRSDCRIFSKGHPLFPLFNRHLKYLIESGITNRIIDKYSSPAELEAPSLESTQSLNFEHIVAPLLVLNIDKQLFPIHNRTTDPDVHVVPAQELSSSVNNENGCCKLRIVWQLSIFFEKLKDIVKIGSSFGLFLGPFFTPFLYDIDIVSHLIKSENHIQKKAGQYNFLRALGKRQIFMEAGE</sequence>
<proteinExistence type="predicted"/>
<evidence type="ECO:0000313" key="2">
    <source>
        <dbReference type="Proteomes" id="UP001516400"/>
    </source>
</evidence>
<keyword evidence="2" id="KW-1185">Reference proteome</keyword>
<accession>A0ABD2MKX9</accession>
<dbReference type="AlphaFoldDB" id="A0ABD2MKX9"/>
<comment type="caution">
    <text evidence="1">The sequence shown here is derived from an EMBL/GenBank/DDBJ whole genome shotgun (WGS) entry which is preliminary data.</text>
</comment>
<name>A0ABD2MKX9_9CUCU</name>
<protein>
    <submittedName>
        <fullName evidence="1">Uncharacterized protein</fullName>
    </submittedName>
</protein>
<gene>
    <name evidence="1" type="ORF">HHI36_011150</name>
</gene>
<organism evidence="1 2">
    <name type="scientific">Cryptolaemus montrouzieri</name>
    <dbReference type="NCBI Taxonomy" id="559131"/>
    <lineage>
        <taxon>Eukaryota</taxon>
        <taxon>Metazoa</taxon>
        <taxon>Ecdysozoa</taxon>
        <taxon>Arthropoda</taxon>
        <taxon>Hexapoda</taxon>
        <taxon>Insecta</taxon>
        <taxon>Pterygota</taxon>
        <taxon>Neoptera</taxon>
        <taxon>Endopterygota</taxon>
        <taxon>Coleoptera</taxon>
        <taxon>Polyphaga</taxon>
        <taxon>Cucujiformia</taxon>
        <taxon>Coccinelloidea</taxon>
        <taxon>Coccinellidae</taxon>
        <taxon>Scymninae</taxon>
        <taxon>Scymnini</taxon>
        <taxon>Cryptolaemus</taxon>
    </lineage>
</organism>